<dbReference type="OrthoDB" id="9986087at2"/>
<keyword evidence="2" id="KW-1133">Transmembrane helix</keyword>
<feature type="region of interest" description="Disordered" evidence="1">
    <location>
        <begin position="117"/>
        <end position="179"/>
    </location>
</feature>
<reference evidence="3 4" key="1">
    <citation type="submission" date="2018-11" db="EMBL/GenBank/DDBJ databases">
        <title>Genomic Encyclopedia of Type Strains, Phase IV (KMG-IV): sequencing the most valuable type-strain genomes for metagenomic binning, comparative biology and taxonomic classification.</title>
        <authorList>
            <person name="Goeker M."/>
        </authorList>
    </citation>
    <scope>NUCLEOTIDE SEQUENCE [LARGE SCALE GENOMIC DNA]</scope>
    <source>
        <strain evidence="3 4">DSM 26537</strain>
    </source>
</reference>
<protein>
    <submittedName>
        <fullName evidence="3">Uncharacterized protein</fullName>
    </submittedName>
</protein>
<name>A0A3N1XRL9_9FIRM</name>
<feature type="compositionally biased region" description="Basic and acidic residues" evidence="1">
    <location>
        <begin position="117"/>
        <end position="127"/>
    </location>
</feature>
<dbReference type="AlphaFoldDB" id="A0A3N1XRL9"/>
<feature type="transmembrane region" description="Helical" evidence="2">
    <location>
        <begin position="57"/>
        <end position="75"/>
    </location>
</feature>
<keyword evidence="4" id="KW-1185">Reference proteome</keyword>
<keyword evidence="2" id="KW-0812">Transmembrane</keyword>
<evidence type="ECO:0000313" key="3">
    <source>
        <dbReference type="EMBL" id="ROR29286.1"/>
    </source>
</evidence>
<keyword evidence="2" id="KW-0472">Membrane</keyword>
<evidence type="ECO:0000256" key="1">
    <source>
        <dbReference type="SAM" id="MobiDB-lite"/>
    </source>
</evidence>
<gene>
    <name evidence="3" type="ORF">EDD66_103222</name>
</gene>
<comment type="caution">
    <text evidence="3">The sequence shown here is derived from an EMBL/GenBank/DDBJ whole genome shotgun (WGS) entry which is preliminary data.</text>
</comment>
<accession>A0A3N1XRL9</accession>
<feature type="compositionally biased region" description="Acidic residues" evidence="1">
    <location>
        <begin position="151"/>
        <end position="167"/>
    </location>
</feature>
<sequence>MIDDNSMTNRSELIKRARESCNRSIADDNTYSSNYKVLRSPRADNSKMGEDVLKAKFFVIRLVIAAVILLSVIFVDKLEITYKHFSSNQISKMLHSNNLYNMAKGYADKIFNGDKKEEANNEKKNEDNIIEEDVQDAENAENSENKTQVEESADNDTEEDVPEEDVPEDKTEDVLNIEE</sequence>
<proteinExistence type="predicted"/>
<organism evidence="3 4">
    <name type="scientific">Mobilisporobacter senegalensis</name>
    <dbReference type="NCBI Taxonomy" id="1329262"/>
    <lineage>
        <taxon>Bacteria</taxon>
        <taxon>Bacillati</taxon>
        <taxon>Bacillota</taxon>
        <taxon>Clostridia</taxon>
        <taxon>Lachnospirales</taxon>
        <taxon>Lachnospiraceae</taxon>
        <taxon>Mobilisporobacter</taxon>
    </lineage>
</organism>
<dbReference type="RefSeq" id="WP_123608730.1">
    <property type="nucleotide sequence ID" value="NZ_RJVG01000003.1"/>
</dbReference>
<dbReference type="Proteomes" id="UP000273083">
    <property type="component" value="Unassembled WGS sequence"/>
</dbReference>
<evidence type="ECO:0000256" key="2">
    <source>
        <dbReference type="SAM" id="Phobius"/>
    </source>
</evidence>
<dbReference type="EMBL" id="RJVG01000003">
    <property type="protein sequence ID" value="ROR29286.1"/>
    <property type="molecule type" value="Genomic_DNA"/>
</dbReference>
<evidence type="ECO:0000313" key="4">
    <source>
        <dbReference type="Proteomes" id="UP000273083"/>
    </source>
</evidence>
<feature type="compositionally biased region" description="Acidic residues" evidence="1">
    <location>
        <begin position="128"/>
        <end position="141"/>
    </location>
</feature>